<name>M1YH02_NITG3</name>
<proteinExistence type="inferred from homology"/>
<dbReference type="GO" id="GO:0044718">
    <property type="term" value="P:siderophore transmembrane transport"/>
    <property type="evidence" value="ECO:0007669"/>
    <property type="project" value="TreeGrafter"/>
</dbReference>
<evidence type="ECO:0000256" key="1">
    <source>
        <dbReference type="ARBA" id="ARBA00004571"/>
    </source>
</evidence>
<keyword evidence="2 10" id="KW-0813">Transport</keyword>
<keyword evidence="4" id="KW-0410">Iron transport</keyword>
<evidence type="ECO:0000256" key="3">
    <source>
        <dbReference type="ARBA" id="ARBA00022452"/>
    </source>
</evidence>
<keyword evidence="14" id="KW-1185">Reference proteome</keyword>
<evidence type="ECO:0000256" key="9">
    <source>
        <dbReference type="ARBA" id="ARBA00023237"/>
    </source>
</evidence>
<dbReference type="Pfam" id="PF07715">
    <property type="entry name" value="Plug"/>
    <property type="match status" value="1"/>
</dbReference>
<dbReference type="Gene3D" id="3.55.50.30">
    <property type="match status" value="1"/>
</dbReference>
<comment type="caution">
    <text evidence="13">The sequence shown here is derived from an EMBL/GenBank/DDBJ whole genome shotgun (WGS) entry which is preliminary data.</text>
</comment>
<comment type="subcellular location">
    <subcellularLocation>
        <location evidence="1 10">Cell outer membrane</location>
        <topology evidence="1 10">Multi-pass membrane protein</topology>
    </subcellularLocation>
</comment>
<evidence type="ECO:0000256" key="7">
    <source>
        <dbReference type="ARBA" id="ARBA00023077"/>
    </source>
</evidence>
<evidence type="ECO:0000256" key="11">
    <source>
        <dbReference type="RuleBase" id="RU003357"/>
    </source>
</evidence>
<dbReference type="EMBL" id="CAQJ01000018">
    <property type="protein sequence ID" value="CCQ89708.1"/>
    <property type="molecule type" value="Genomic_DNA"/>
</dbReference>
<dbReference type="InterPro" id="IPR036942">
    <property type="entry name" value="Beta-barrel_TonB_sf"/>
</dbReference>
<dbReference type="Pfam" id="PF07660">
    <property type="entry name" value="STN"/>
    <property type="match status" value="1"/>
</dbReference>
<dbReference type="SMART" id="SM00965">
    <property type="entry name" value="STN"/>
    <property type="match status" value="1"/>
</dbReference>
<keyword evidence="3 10" id="KW-1134">Transmembrane beta strand</keyword>
<keyword evidence="6" id="KW-0408">Iron</keyword>
<dbReference type="InterPro" id="IPR000531">
    <property type="entry name" value="Beta-barrel_TonB"/>
</dbReference>
<evidence type="ECO:0000256" key="6">
    <source>
        <dbReference type="ARBA" id="ARBA00023004"/>
    </source>
</evidence>
<evidence type="ECO:0000259" key="12">
    <source>
        <dbReference type="SMART" id="SM00965"/>
    </source>
</evidence>
<comment type="similarity">
    <text evidence="10 11">Belongs to the TonB-dependent receptor family.</text>
</comment>
<dbReference type="Gene3D" id="2.40.170.20">
    <property type="entry name" value="TonB-dependent receptor, beta-barrel domain"/>
    <property type="match status" value="1"/>
</dbReference>
<dbReference type="Pfam" id="PF00593">
    <property type="entry name" value="TonB_dep_Rec_b-barrel"/>
    <property type="match status" value="1"/>
</dbReference>
<dbReference type="InterPro" id="IPR037066">
    <property type="entry name" value="Plug_dom_sf"/>
</dbReference>
<evidence type="ECO:0000313" key="13">
    <source>
        <dbReference type="EMBL" id="CCQ89708.1"/>
    </source>
</evidence>
<feature type="domain" description="Secretin/TonB short N-terminal" evidence="12">
    <location>
        <begin position="81"/>
        <end position="132"/>
    </location>
</feature>
<organism evidence="13 14">
    <name type="scientific">Nitrospina gracilis (strain 3/211)</name>
    <dbReference type="NCBI Taxonomy" id="1266370"/>
    <lineage>
        <taxon>Bacteria</taxon>
        <taxon>Pseudomonadati</taxon>
        <taxon>Nitrospinota/Tectimicrobiota group</taxon>
        <taxon>Nitrospinota</taxon>
        <taxon>Nitrospinia</taxon>
        <taxon>Nitrospinales</taxon>
        <taxon>Nitrospinaceae</taxon>
        <taxon>Nitrospina</taxon>
    </lineage>
</organism>
<keyword evidence="5 10" id="KW-0812">Transmembrane</keyword>
<accession>M1YH02</accession>
<dbReference type="InterPro" id="IPR039426">
    <property type="entry name" value="TonB-dep_rcpt-like"/>
</dbReference>
<dbReference type="CDD" id="cd01347">
    <property type="entry name" value="ligand_gated_channel"/>
    <property type="match status" value="1"/>
</dbReference>
<keyword evidence="4" id="KW-0406">Ion transport</keyword>
<sequence>MKEQPGVTVRSMDRIPSWINLIFLFLFAVSMLVMAPTAFAQNVSGSNPEAVSSAGSGKVQFNIPPQDLASALTRFGEAADLQLLYDAEIASGVRTQGVRGAYTPKEAIEILLEGTGLDHRFANANTVTVTKVTSLNKVEVSATRGIGDLIDTPQGVTIVSKEDVEKQLALSSDLGDMLGKTVPGLGTSTEGLTDVGQTLRGQNMFVLIDGVPQTIPLRNGQRNLRTIDPSAIERIEVLRGSSSVYGLGGTGGVINIITKKPGEGKPQFATDLTLGFAPVSVGQSLRKRLMQSVEGSEKTFDYIFSVTAEQTGSFFDGDGDRIPPDPNGQGGLADSDSYNLFGKMGFDVDENQRFEFSLNFFKIRQDTDFILVDGVTGVKKTTAVEGTTPGKKMGTENLQLNLNYVNRDVMGSQVKGQIYYRDYFTRFGFFPAPTFGSGGQNALDSQRIGGRLDVETPFSMGRILWGLDLLYEETSQPMEDGRDFVPEMDQITIGPFLQSEIVVMEDLTIHGGARFEQILFDVDDYTTVFGNNVRGGSLDYERAVFNAGVTYNLTREISTFASFSQGFTVPEIGRVLRNAPAGTSVENIRPKAQVVDNYEVGFRGNWSRVQGEVSLFYSESDFGTSLTSPALPSDPILVLRIPERVYGIEASFDAQPVDLWEMGGTLTLMEGELDSDNNGNFDSYMLGNRIPPLKVTGYVENQTLPNWRNRLQVLYSGNRDRFHGQTGFGRGTVSDFYVVDLLSAYKFKVGTLKVGIRNLLDEQYFPTISQMYNFNNRFSAGMGRTISATYSIKW</sequence>
<keyword evidence="9 10" id="KW-0998">Cell outer membrane</keyword>
<dbReference type="InterPro" id="IPR012910">
    <property type="entry name" value="Plug_dom"/>
</dbReference>
<reference evidence="13 14" key="1">
    <citation type="journal article" date="2013" name="Front. Microbiol.">
        <title>The genome of Nitrospina gracilis illuminates the metabolism and evolution of the major marine nitrite oxidizer.</title>
        <authorList>
            <person name="Luecker S."/>
            <person name="Nowka B."/>
            <person name="Rattei T."/>
            <person name="Spieck E."/>
            <person name="and Daims H."/>
        </authorList>
    </citation>
    <scope>NUCLEOTIDE SEQUENCE [LARGE SCALE GENOMIC DNA]</scope>
    <source>
        <strain evidence="13 14">3/211</strain>
    </source>
</reference>
<evidence type="ECO:0000256" key="2">
    <source>
        <dbReference type="ARBA" id="ARBA00022448"/>
    </source>
</evidence>
<dbReference type="SUPFAM" id="SSF56935">
    <property type="entry name" value="Porins"/>
    <property type="match status" value="1"/>
</dbReference>
<dbReference type="AlphaFoldDB" id="M1YH02"/>
<dbReference type="InParanoid" id="M1YH02"/>
<dbReference type="HOGENOM" id="CLU_015930_0_0_0"/>
<dbReference type="PROSITE" id="PS52016">
    <property type="entry name" value="TONB_DEPENDENT_REC_3"/>
    <property type="match status" value="1"/>
</dbReference>
<keyword evidence="13" id="KW-0675">Receptor</keyword>
<dbReference type="GO" id="GO:0015344">
    <property type="term" value="F:siderophore uptake transmembrane transporter activity"/>
    <property type="evidence" value="ECO:0007669"/>
    <property type="project" value="TreeGrafter"/>
</dbReference>
<dbReference type="Proteomes" id="UP000011704">
    <property type="component" value="Unassembled WGS sequence"/>
</dbReference>
<keyword evidence="8 10" id="KW-0472">Membrane</keyword>
<gene>
    <name evidence="13" type="ORF">NITGR_160017</name>
</gene>
<dbReference type="OrthoDB" id="9760333at2"/>
<evidence type="ECO:0000256" key="5">
    <source>
        <dbReference type="ARBA" id="ARBA00022692"/>
    </source>
</evidence>
<evidence type="ECO:0000313" key="14">
    <source>
        <dbReference type="Proteomes" id="UP000011704"/>
    </source>
</evidence>
<dbReference type="Gene3D" id="2.170.130.10">
    <property type="entry name" value="TonB-dependent receptor, plug domain"/>
    <property type="match status" value="1"/>
</dbReference>
<keyword evidence="7 11" id="KW-0798">TonB box</keyword>
<dbReference type="InterPro" id="IPR011662">
    <property type="entry name" value="Secretin/TonB_short_N"/>
</dbReference>
<protein>
    <submittedName>
        <fullName evidence="13">TonB-dependent siderophore receptor</fullName>
    </submittedName>
</protein>
<dbReference type="GO" id="GO:0009279">
    <property type="term" value="C:cell outer membrane"/>
    <property type="evidence" value="ECO:0007669"/>
    <property type="project" value="UniProtKB-SubCell"/>
</dbReference>
<evidence type="ECO:0000256" key="8">
    <source>
        <dbReference type="ARBA" id="ARBA00023136"/>
    </source>
</evidence>
<dbReference type="PANTHER" id="PTHR30069:SF42">
    <property type="entry name" value="FERRIC AEROBACTIN RECEPTOR"/>
    <property type="match status" value="1"/>
</dbReference>
<dbReference type="STRING" id="1266370.NITGR_160017"/>
<evidence type="ECO:0000256" key="10">
    <source>
        <dbReference type="PROSITE-ProRule" id="PRU01360"/>
    </source>
</evidence>
<dbReference type="PANTHER" id="PTHR30069">
    <property type="entry name" value="TONB-DEPENDENT OUTER MEMBRANE RECEPTOR"/>
    <property type="match status" value="1"/>
</dbReference>
<evidence type="ECO:0000256" key="4">
    <source>
        <dbReference type="ARBA" id="ARBA00022496"/>
    </source>
</evidence>